<evidence type="ECO:0000313" key="7">
    <source>
        <dbReference type="Proteomes" id="UP000434172"/>
    </source>
</evidence>
<accession>A0A8H3ZV93</accession>
<gene>
    <name evidence="6" type="ORF">GQ607_007848</name>
</gene>
<keyword evidence="2" id="KW-0040">ANK repeat</keyword>
<evidence type="ECO:0000256" key="1">
    <source>
        <dbReference type="ARBA" id="ARBA00022737"/>
    </source>
</evidence>
<feature type="domain" description="NWD NACHT-NTPase N-terminal" evidence="4">
    <location>
        <begin position="100"/>
        <end position="317"/>
    </location>
</feature>
<feature type="repeat" description="ANK" evidence="2">
    <location>
        <begin position="1107"/>
        <end position="1139"/>
    </location>
</feature>
<proteinExistence type="predicted"/>
<evidence type="ECO:0000256" key="2">
    <source>
        <dbReference type="PROSITE-ProRule" id="PRU00023"/>
    </source>
</evidence>
<dbReference type="Pfam" id="PF17100">
    <property type="entry name" value="NACHT_N"/>
    <property type="match status" value="1"/>
</dbReference>
<dbReference type="Gene3D" id="1.25.40.20">
    <property type="entry name" value="Ankyrin repeat-containing domain"/>
    <property type="match status" value="6"/>
</dbReference>
<name>A0A8H3ZV93_9PEZI</name>
<dbReference type="InterPro" id="IPR036770">
    <property type="entry name" value="Ankyrin_rpt-contain_sf"/>
</dbReference>
<dbReference type="SMART" id="SM00248">
    <property type="entry name" value="ANK"/>
    <property type="match status" value="14"/>
</dbReference>
<reference evidence="6 7" key="1">
    <citation type="submission" date="2019-12" db="EMBL/GenBank/DDBJ databases">
        <title>A genome sequence resource for the geographically widespread anthracnose pathogen Colletotrichum asianum.</title>
        <authorList>
            <person name="Meng Y."/>
        </authorList>
    </citation>
    <scope>NUCLEOTIDE SEQUENCE [LARGE SCALE GENOMIC DNA]</scope>
    <source>
        <strain evidence="6 7">ICMP 18580</strain>
    </source>
</reference>
<dbReference type="PANTHER" id="PTHR10039:SF16">
    <property type="entry name" value="GPI INOSITOL-DEACYLASE"/>
    <property type="match status" value="1"/>
</dbReference>
<evidence type="ECO:0008006" key="8">
    <source>
        <dbReference type="Google" id="ProtNLM"/>
    </source>
</evidence>
<dbReference type="EMBL" id="WOWK01000040">
    <property type="protein sequence ID" value="KAF0324955.1"/>
    <property type="molecule type" value="Genomic_DNA"/>
</dbReference>
<dbReference type="Pfam" id="PF24883">
    <property type="entry name" value="NPHP3_N"/>
    <property type="match status" value="1"/>
</dbReference>
<feature type="repeat" description="ANK" evidence="2">
    <location>
        <begin position="1526"/>
        <end position="1558"/>
    </location>
</feature>
<feature type="domain" description="Nephrocystin 3-like N-terminal" evidence="5">
    <location>
        <begin position="361"/>
        <end position="528"/>
    </location>
</feature>
<evidence type="ECO:0000259" key="4">
    <source>
        <dbReference type="Pfam" id="PF17100"/>
    </source>
</evidence>
<evidence type="ECO:0000313" key="6">
    <source>
        <dbReference type="EMBL" id="KAF0324955.1"/>
    </source>
</evidence>
<dbReference type="PROSITE" id="PS50088">
    <property type="entry name" value="ANK_REPEAT"/>
    <property type="match status" value="4"/>
</dbReference>
<feature type="repeat" description="ANK" evidence="2">
    <location>
        <begin position="1253"/>
        <end position="1282"/>
    </location>
</feature>
<dbReference type="PANTHER" id="PTHR10039">
    <property type="entry name" value="AMELOGENIN"/>
    <property type="match status" value="1"/>
</dbReference>
<feature type="compositionally biased region" description="Polar residues" evidence="3">
    <location>
        <begin position="22"/>
        <end position="32"/>
    </location>
</feature>
<evidence type="ECO:0000256" key="3">
    <source>
        <dbReference type="SAM" id="MobiDB-lite"/>
    </source>
</evidence>
<keyword evidence="1" id="KW-0677">Repeat</keyword>
<feature type="repeat" description="ANK" evidence="2">
    <location>
        <begin position="903"/>
        <end position="929"/>
    </location>
</feature>
<dbReference type="SUPFAM" id="SSF52540">
    <property type="entry name" value="P-loop containing nucleoside triphosphate hydrolases"/>
    <property type="match status" value="1"/>
</dbReference>
<dbReference type="Proteomes" id="UP000434172">
    <property type="component" value="Unassembled WGS sequence"/>
</dbReference>
<dbReference type="Pfam" id="PF00023">
    <property type="entry name" value="Ank"/>
    <property type="match status" value="1"/>
</dbReference>
<dbReference type="SUPFAM" id="SSF48403">
    <property type="entry name" value="Ankyrin repeat"/>
    <property type="match status" value="3"/>
</dbReference>
<dbReference type="Pfam" id="PF12796">
    <property type="entry name" value="Ank_2"/>
    <property type="match status" value="3"/>
</dbReference>
<comment type="caution">
    <text evidence="6">The sequence shown here is derived from an EMBL/GenBank/DDBJ whole genome shotgun (WGS) entry which is preliminary data.</text>
</comment>
<dbReference type="InterPro" id="IPR056884">
    <property type="entry name" value="NPHP3-like_N"/>
</dbReference>
<dbReference type="OrthoDB" id="4772757at2759"/>
<dbReference type="InterPro" id="IPR031359">
    <property type="entry name" value="NACHT_N"/>
</dbReference>
<protein>
    <recommendedName>
        <fullName evidence="8">NACHT domain-containing protein</fullName>
    </recommendedName>
</protein>
<feature type="region of interest" description="Disordered" evidence="3">
    <location>
        <begin position="18"/>
        <end position="92"/>
    </location>
</feature>
<dbReference type="Gene3D" id="3.40.50.300">
    <property type="entry name" value="P-loop containing nucleotide triphosphate hydrolases"/>
    <property type="match status" value="1"/>
</dbReference>
<organism evidence="6 7">
    <name type="scientific">Colletotrichum asianum</name>
    <dbReference type="NCBI Taxonomy" id="702518"/>
    <lineage>
        <taxon>Eukaryota</taxon>
        <taxon>Fungi</taxon>
        <taxon>Dikarya</taxon>
        <taxon>Ascomycota</taxon>
        <taxon>Pezizomycotina</taxon>
        <taxon>Sordariomycetes</taxon>
        <taxon>Hypocreomycetidae</taxon>
        <taxon>Glomerellales</taxon>
        <taxon>Glomerellaceae</taxon>
        <taxon>Colletotrichum</taxon>
        <taxon>Colletotrichum gloeosporioides species complex</taxon>
    </lineage>
</organism>
<evidence type="ECO:0000259" key="5">
    <source>
        <dbReference type="Pfam" id="PF24883"/>
    </source>
</evidence>
<sequence length="1598" mass="175801">MSGRMSFRERFKRKLGLRSSRYHTTSQNQCHAQESRQWPDLEADGTASRSDSSIFPTGSPTSLLPKTPCLCDQSSQAHPKEGAAQEAAPIRKGSDKDIRELWNLAYEELRDEDERLIRDFEGKIEGDLVAGLSKAVGSQVAKRDWMNTVLTRKMEQVNRDAWKLKFRSSEVLVKELVKPVLGVVSWANGFISKAVSANPSASIAWIGISLLLPLLLNPSEQAASLAKGLEYISSLIVQSHLWEDLYERRSKSEADNPSQTTYRSALTTLYRHVLKFQITSYCYYARSTAYRLGLDSVKWNEWEELLDKIKERERAFSAVLTVCRDVKYDEECFEAKQRHEQVMSCWQSIGTDVSGLLSATGTCSWLIKDSKNFETWMGSPKSFLWLNGKPGSGKSILSSSVIKHLQDKCMSDPGTSLAYFYFNFGIMEYQSVAIMLSSLVKQLCASRPDTPPIIKNFEEYKTKGERPDTRTLENALIASTGGFSDVFIVMDALDECPTLSEERGKLLASLKRIVAAMPDNMHLLCTSRAEPDISTVINTLLCPPSRVAIDLLQDTTGLRSDIGIYINSVLESDDYNLWPGELKADAKRLLTERADGMFQYIVCQFEGLRNLRSRSLIRSALENLPKGLDATYDRLLLSIEPDFQAQTLSLLKWLAFSNTPLKLKELAEIFILHPERGVGVDEAERLFEPKEVLRYVSSLVTLSTKYVRLAHFTVKEYLISSRIGKGPAARFSFTEDDAHLHIAQCCLVYHLHKTDKIWEEGGFPLEKYATGYWGWHLEMVPRHKWTPEIVRLAARALAVRSMSLKNILSHGMVMKTSTERGFRKVRNARLDHFLRRPYCYTASLGLLSLTDLLLSTASDTYDYLTPEDLDLTLQQATLVGGLEIVQLALDKGAHVDTCTQDDKRRSVLQVAATRNRPEIVKLLLSRGADTYKLGCPLTSALSSLFINRFHPMLEQSSTRTRLAERSRSLQLLIDNGADINKQCAIHGTALSVAASKMTDHDTRHFLDFLLQRGAVVNLSCAVFGSPLQAACSHRVSTFSYERGYEPMHSSDVLDDAAVMTLLEMGAEVNAQGGKYGNALQAASYAGNYQVVCLLLARGADKNMSGGHFGTALQAACAGGHERIVDVLLDSGADVDVPGGIFGSALQAACANRNWKIASMLLDRAAEVSLQGGVYGNALQAACYAVEGPRESHSKIAIVQQLLEKGADVNATGGEFGSALQAASSSRSEASKAIIALLLSKSAEINKRGGLYGTAVQGASARGRVDIVRLLLDHGSDLNIEGGKYGTALQAACASEGSGKKGFKLVSLLIEHGADVHVQGGVFGSAWHAAAAQIDLKSPTTNDTMNMLLGHGVHVNDIRGRRHGTALQAALELSQNPARVIPRVRFLLEHGANINVGAGPYGFPLQSACMAPCDGRYESLEILLYLFKSCPDIDVSMTGGRFGTALQAAAYTGNLAAVRQLLGDRAYYESGYATHDDICNATDREAKVNARGGEYGSALDAAVYAGEKDVVEALLIYGAVADARGGKYGTALNAAVIKGYWDLVEILLKAGAKPDCHDLLEPDEDWLKWVEKEDGRGAVERYRKFWELQKSKAEEEKTV</sequence>
<dbReference type="InterPro" id="IPR002110">
    <property type="entry name" value="Ankyrin_rpt"/>
</dbReference>
<feature type="compositionally biased region" description="Polar residues" evidence="3">
    <location>
        <begin position="47"/>
        <end position="64"/>
    </location>
</feature>
<dbReference type="PROSITE" id="PS50297">
    <property type="entry name" value="ANK_REP_REGION"/>
    <property type="match status" value="3"/>
</dbReference>
<keyword evidence="7" id="KW-1185">Reference proteome</keyword>
<dbReference type="InterPro" id="IPR027417">
    <property type="entry name" value="P-loop_NTPase"/>
</dbReference>